<dbReference type="AlphaFoldDB" id="A0A9D2T1Q0"/>
<evidence type="ECO:0000313" key="9">
    <source>
        <dbReference type="EMBL" id="HJC42211.1"/>
    </source>
</evidence>
<feature type="compositionally biased region" description="Basic and acidic residues" evidence="6">
    <location>
        <begin position="432"/>
        <end position="447"/>
    </location>
</feature>
<dbReference type="PROSITE" id="PS51198">
    <property type="entry name" value="UVRD_HELICASE_ATP_BIND"/>
    <property type="match status" value="1"/>
</dbReference>
<evidence type="ECO:0000256" key="5">
    <source>
        <dbReference type="PROSITE-ProRule" id="PRU00560"/>
    </source>
</evidence>
<dbReference type="InterPro" id="IPR013986">
    <property type="entry name" value="DExx_box_DNA_helicase_dom_sf"/>
</dbReference>
<organism evidence="9 10">
    <name type="scientific">Candidatus Mediterraneibacter gallistercoris</name>
    <dbReference type="NCBI Taxonomy" id="2838671"/>
    <lineage>
        <taxon>Bacteria</taxon>
        <taxon>Bacillati</taxon>
        <taxon>Bacillota</taxon>
        <taxon>Clostridia</taxon>
        <taxon>Lachnospirales</taxon>
        <taxon>Lachnospiraceae</taxon>
        <taxon>Mediterraneibacter</taxon>
    </lineage>
</organism>
<feature type="region of interest" description="Disordered" evidence="6">
    <location>
        <begin position="894"/>
        <end position="915"/>
    </location>
</feature>
<dbReference type="Gene3D" id="1.10.486.10">
    <property type="entry name" value="PCRA, domain 4"/>
    <property type="match status" value="1"/>
</dbReference>
<dbReference type="PANTHER" id="PTHR40084:SF1">
    <property type="entry name" value="PHOSPHOTRANSFERASE"/>
    <property type="match status" value="1"/>
</dbReference>
<evidence type="ECO:0000259" key="7">
    <source>
        <dbReference type="PROSITE" id="PS51198"/>
    </source>
</evidence>
<evidence type="ECO:0000256" key="4">
    <source>
        <dbReference type="ARBA" id="ARBA00022840"/>
    </source>
</evidence>
<dbReference type="PROSITE" id="PS51217">
    <property type="entry name" value="UVRD_HELICASE_CTER"/>
    <property type="match status" value="1"/>
</dbReference>
<dbReference type="CDD" id="cd17932">
    <property type="entry name" value="DEXQc_UvrD"/>
    <property type="match status" value="1"/>
</dbReference>
<dbReference type="SUPFAM" id="SSF89550">
    <property type="entry name" value="PHP domain-like"/>
    <property type="match status" value="1"/>
</dbReference>
<gene>
    <name evidence="9" type="ORF">H9756_00775</name>
</gene>
<dbReference type="Gene3D" id="3.40.50.300">
    <property type="entry name" value="P-loop containing nucleotide triphosphate hydrolases"/>
    <property type="match status" value="2"/>
</dbReference>
<feature type="compositionally biased region" description="Basic and acidic residues" evidence="6">
    <location>
        <begin position="1094"/>
        <end position="1106"/>
    </location>
</feature>
<keyword evidence="3 5" id="KW-0347">Helicase</keyword>
<feature type="region of interest" description="Disordered" evidence="6">
    <location>
        <begin position="430"/>
        <end position="457"/>
    </location>
</feature>
<keyword evidence="2 5" id="KW-0378">Hydrolase</keyword>
<feature type="domain" description="UvrD-like helicase C-terminal" evidence="8">
    <location>
        <begin position="757"/>
        <end position="1029"/>
    </location>
</feature>
<dbReference type="Pfam" id="PF13361">
    <property type="entry name" value="UvrD_C"/>
    <property type="match status" value="2"/>
</dbReference>
<proteinExistence type="predicted"/>
<dbReference type="InterPro" id="IPR016195">
    <property type="entry name" value="Pol/histidinol_Pase-like"/>
</dbReference>
<sequence>MYIGDLHIHSRYSRATSKDCTPEHLDLWARKKGIHIVGTGDFTHPAWREELEEKLEPAEDGLYVLKDEYRIKDGEIPGEVIPRFVITGEISSIYKKNGKVRKVHSLILLPGLEDAERISAKLEQIGNIHSDGRPILGLDCHDLLEIILELSPQAVYVPAHIWTPHFSLFGAFSGFDTVEECFEDLTPYIHAMETGLSSDPPMNWRVSSLDRFQLISNSDAHSPAKLGREANLFDIPLSYEGLAHAIQTGQGLYGTIEFFPEEGKYHMDGHRKCNLCLTPSDTLKYNGICPVCGRKITIGVSHRVEELSDRAEGYVRENAKPFESLVPLPEVIGASSGHSAASVKVQREYQKMLSELGPEFDILRNLPLEDIRRVSGTRVAEGIGRLRHGQVERIPGFDGEYGVIKLFSAEELNNTEGQMSFFELLGTQASGEPEKTNEEITEAKEEGQQNTADQKNAMERQDTAGQKYTELPEKQEGKRHNISPRLNPEQEYAVRCTSPHIAVKAGPGTGKTKTLVSRLRYLLEYRKVRPAEITAVTFTNQAVAEMRERIEKETGKKQAGRAMQIGTFHAICLNFLKEQGEEFTLMGEAQQRLLAEEVIAHTGVNAKAGKFLERVSRRKSGMENVLTGDPSDAGISDDPAWQQAFQIYEERKKEQHLLDFDDLLLRTAERIENGRVNDGWEKKFRYLLVDEFQDINPAQLKLVKLWSCAGRELFVIGDPDQSIYGFRGADSACFERLKKEYNDLEVVSLKENYRSTPQILKAASAVIGAAEAEEKEKREMLHPNCPDGVPVRLVRTGSPMGEAIFIAKEINRMSGGMGMIEAHQTAWEHPEQKVRSFDEIAVLCRTHHQAELVEKCLRTESIPYVIAGREDYLNEESVQNSLCFFRLIEQTAESGNPPDVPIEESENPQRNEASDMAGDISGMEICAKYFWKLDWSDIAEEVIRNTLIKYLPLYKKKKPQKFLEQWMEEVKLTDDPAMQKLLQASVFYKTMTEFMYALELGVESDLKRCGSKKYTSDAVTVMTLHGSKGLEFPVAFIYGVEKGSIPLENEKHPSDKEEERRLFYAGMTRAKEELILTTSGEESEFTGAIPADVSVHENEEKKKQEQEWQQMSLFDM</sequence>
<feature type="domain" description="UvrD-like helicase ATP-binding" evidence="7">
    <location>
        <begin position="484"/>
        <end position="756"/>
    </location>
</feature>
<dbReference type="Gene3D" id="3.20.20.140">
    <property type="entry name" value="Metal-dependent hydrolases"/>
    <property type="match status" value="1"/>
</dbReference>
<dbReference type="GO" id="GO:0004386">
    <property type="term" value="F:helicase activity"/>
    <property type="evidence" value="ECO:0007669"/>
    <property type="project" value="UniProtKB-UniRule"/>
</dbReference>
<evidence type="ECO:0000259" key="8">
    <source>
        <dbReference type="PROSITE" id="PS51217"/>
    </source>
</evidence>
<dbReference type="InterPro" id="IPR027417">
    <property type="entry name" value="P-loop_NTPase"/>
</dbReference>
<dbReference type="CDD" id="cd19067">
    <property type="entry name" value="PfuEndoQ-like"/>
    <property type="match status" value="1"/>
</dbReference>
<evidence type="ECO:0000256" key="6">
    <source>
        <dbReference type="SAM" id="MobiDB-lite"/>
    </source>
</evidence>
<dbReference type="CDD" id="cd18807">
    <property type="entry name" value="SF1_C_UvrD"/>
    <property type="match status" value="1"/>
</dbReference>
<feature type="binding site" evidence="5">
    <location>
        <begin position="505"/>
        <end position="512"/>
    </location>
    <ligand>
        <name>ATP</name>
        <dbReference type="ChEBI" id="CHEBI:30616"/>
    </ligand>
</feature>
<dbReference type="PANTHER" id="PTHR40084">
    <property type="entry name" value="PHOSPHOHYDROLASE, PHP FAMILY"/>
    <property type="match status" value="1"/>
</dbReference>
<dbReference type="GO" id="GO:0005524">
    <property type="term" value="F:ATP binding"/>
    <property type="evidence" value="ECO:0007669"/>
    <property type="project" value="UniProtKB-UniRule"/>
</dbReference>
<feature type="region of interest" description="Disordered" evidence="6">
    <location>
        <begin position="1094"/>
        <end position="1116"/>
    </location>
</feature>
<comment type="caution">
    <text evidence="9">The sequence shown here is derived from an EMBL/GenBank/DDBJ whole genome shotgun (WGS) entry which is preliminary data.</text>
</comment>
<protein>
    <submittedName>
        <fullName evidence="9">UvrD-helicase domain-containing protein</fullName>
    </submittedName>
</protein>
<dbReference type="SUPFAM" id="SSF52540">
    <property type="entry name" value="P-loop containing nucleoside triphosphate hydrolases"/>
    <property type="match status" value="1"/>
</dbReference>
<dbReference type="Gene3D" id="1.10.10.160">
    <property type="match status" value="1"/>
</dbReference>
<evidence type="ECO:0000256" key="1">
    <source>
        <dbReference type="ARBA" id="ARBA00022741"/>
    </source>
</evidence>
<keyword evidence="4 5" id="KW-0067">ATP-binding</keyword>
<dbReference type="Pfam" id="PF00580">
    <property type="entry name" value="UvrD-helicase"/>
    <property type="match status" value="1"/>
</dbReference>
<dbReference type="InterPro" id="IPR014016">
    <property type="entry name" value="UvrD-like_ATP-bd"/>
</dbReference>
<accession>A0A9D2T1Q0</accession>
<reference evidence="9" key="2">
    <citation type="submission" date="2021-04" db="EMBL/GenBank/DDBJ databases">
        <authorList>
            <person name="Gilroy R."/>
        </authorList>
    </citation>
    <scope>NUCLEOTIDE SEQUENCE</scope>
    <source>
        <strain evidence="9">CHK165-2605</strain>
    </source>
</reference>
<evidence type="ECO:0000256" key="3">
    <source>
        <dbReference type="ARBA" id="ARBA00022806"/>
    </source>
</evidence>
<dbReference type="EMBL" id="DWWI01000016">
    <property type="protein sequence ID" value="HJC42211.1"/>
    <property type="molecule type" value="Genomic_DNA"/>
</dbReference>
<evidence type="ECO:0000313" key="10">
    <source>
        <dbReference type="Proteomes" id="UP000823895"/>
    </source>
</evidence>
<reference evidence="9" key="1">
    <citation type="journal article" date="2021" name="PeerJ">
        <title>Extensive microbial diversity within the chicken gut microbiome revealed by metagenomics and culture.</title>
        <authorList>
            <person name="Gilroy R."/>
            <person name="Ravi A."/>
            <person name="Getino M."/>
            <person name="Pursley I."/>
            <person name="Horton D.L."/>
            <person name="Alikhan N.F."/>
            <person name="Baker D."/>
            <person name="Gharbi K."/>
            <person name="Hall N."/>
            <person name="Watson M."/>
            <person name="Adriaenssens E.M."/>
            <person name="Foster-Nyarko E."/>
            <person name="Jarju S."/>
            <person name="Secka A."/>
            <person name="Antonio M."/>
            <person name="Oren A."/>
            <person name="Chaudhuri R.R."/>
            <person name="La Ragione R."/>
            <person name="Hildebrand F."/>
            <person name="Pallen M.J."/>
        </authorList>
    </citation>
    <scope>NUCLEOTIDE SEQUENCE</scope>
    <source>
        <strain evidence="9">CHK165-2605</strain>
    </source>
</reference>
<evidence type="ECO:0000256" key="2">
    <source>
        <dbReference type="ARBA" id="ARBA00022801"/>
    </source>
</evidence>
<keyword evidence="1 5" id="KW-0547">Nucleotide-binding</keyword>
<dbReference type="InterPro" id="IPR014017">
    <property type="entry name" value="DNA_helicase_UvrD-like_C"/>
</dbReference>
<dbReference type="GO" id="GO:0016787">
    <property type="term" value="F:hydrolase activity"/>
    <property type="evidence" value="ECO:0007669"/>
    <property type="project" value="UniProtKB-UniRule"/>
</dbReference>
<name>A0A9D2T1Q0_9FIRM</name>
<dbReference type="Proteomes" id="UP000823895">
    <property type="component" value="Unassembled WGS sequence"/>
</dbReference>